<dbReference type="OrthoDB" id="591557at2759"/>
<dbReference type="EMBL" id="JRKL02000810">
    <property type="protein sequence ID" value="KAF3968101.1"/>
    <property type="molecule type" value="Genomic_DNA"/>
</dbReference>
<dbReference type="InterPro" id="IPR001810">
    <property type="entry name" value="F-box_dom"/>
</dbReference>
<dbReference type="PANTHER" id="PTHR31672">
    <property type="entry name" value="BNACNNG10540D PROTEIN"/>
    <property type="match status" value="1"/>
</dbReference>
<organism evidence="2 3">
    <name type="scientific">Castanea mollissima</name>
    <name type="common">Chinese chestnut</name>
    <dbReference type="NCBI Taxonomy" id="60419"/>
    <lineage>
        <taxon>Eukaryota</taxon>
        <taxon>Viridiplantae</taxon>
        <taxon>Streptophyta</taxon>
        <taxon>Embryophyta</taxon>
        <taxon>Tracheophyta</taxon>
        <taxon>Spermatophyta</taxon>
        <taxon>Magnoliopsida</taxon>
        <taxon>eudicotyledons</taxon>
        <taxon>Gunneridae</taxon>
        <taxon>Pentapetalae</taxon>
        <taxon>rosids</taxon>
        <taxon>fabids</taxon>
        <taxon>Fagales</taxon>
        <taxon>Fagaceae</taxon>
        <taxon>Castanea</taxon>
    </lineage>
</organism>
<dbReference type="Proteomes" id="UP000737018">
    <property type="component" value="Unassembled WGS sequence"/>
</dbReference>
<protein>
    <recommendedName>
        <fullName evidence="1">F-box domain-containing protein</fullName>
    </recommendedName>
</protein>
<dbReference type="InterPro" id="IPR006527">
    <property type="entry name" value="F-box-assoc_dom_typ1"/>
</dbReference>
<dbReference type="CDD" id="cd22157">
    <property type="entry name" value="F-box_AtFBW1-like"/>
    <property type="match status" value="1"/>
</dbReference>
<dbReference type="AlphaFoldDB" id="A0A8J4RTF3"/>
<evidence type="ECO:0000259" key="1">
    <source>
        <dbReference type="SMART" id="SM00256"/>
    </source>
</evidence>
<evidence type="ECO:0000313" key="2">
    <source>
        <dbReference type="EMBL" id="KAF3968101.1"/>
    </source>
</evidence>
<proteinExistence type="predicted"/>
<reference evidence="2" key="1">
    <citation type="submission" date="2020-03" db="EMBL/GenBank/DDBJ databases">
        <title>Castanea mollissima Vanexum genome sequencing.</title>
        <authorList>
            <person name="Staton M."/>
        </authorList>
    </citation>
    <scope>NUCLEOTIDE SEQUENCE</scope>
    <source>
        <tissue evidence="2">Leaf</tissue>
    </source>
</reference>
<evidence type="ECO:0000313" key="3">
    <source>
        <dbReference type="Proteomes" id="UP000737018"/>
    </source>
</evidence>
<gene>
    <name evidence="2" type="ORF">CMV_007958</name>
</gene>
<dbReference type="InterPro" id="IPR036047">
    <property type="entry name" value="F-box-like_dom_sf"/>
</dbReference>
<keyword evidence="3" id="KW-1185">Reference proteome</keyword>
<dbReference type="Pfam" id="PF07734">
    <property type="entry name" value="FBA_1"/>
    <property type="match status" value="1"/>
</dbReference>
<dbReference type="Pfam" id="PF00646">
    <property type="entry name" value="F-box"/>
    <property type="match status" value="1"/>
</dbReference>
<name>A0A8J4RTF3_9ROSI</name>
<dbReference type="Gene3D" id="1.20.1280.50">
    <property type="match status" value="1"/>
</dbReference>
<sequence length="292" mass="33729">MSQTKPKPTNNHIPENVVFNIVAWLPVKSVIRFRCVCKSWDSFIISPYFISTHLNNNNSKYHGCFIKVPDSFGKKGKVCKVFCDRTYYIISEYPVPSGFDRFYVGSTSPGIVGGFTKFGKPKIKRQYAEVYTLSSNSWRRVEISLRPKVRLHGNKRISYATFACGALHWLVDFIEYEDELQCETKILSFDVYNEKFRDIALPDGGRRTQHIAVFRGKLSFITVNYYDRYITMWVMEEYGEVHESWNKLFSLVIETGFFYGCTRYAGLPDALQGNSSYVESLVLLDKGTELSE</sequence>
<feature type="domain" description="F-box" evidence="1">
    <location>
        <begin position="13"/>
        <end position="53"/>
    </location>
</feature>
<dbReference type="SUPFAM" id="SSF81383">
    <property type="entry name" value="F-box domain"/>
    <property type="match status" value="1"/>
</dbReference>
<accession>A0A8J4RTF3</accession>
<dbReference type="PANTHER" id="PTHR31672:SF13">
    <property type="entry name" value="F-BOX PROTEIN CPR30-LIKE"/>
    <property type="match status" value="1"/>
</dbReference>
<dbReference type="InterPro" id="IPR017451">
    <property type="entry name" value="F-box-assoc_interact_dom"/>
</dbReference>
<dbReference type="SMART" id="SM00256">
    <property type="entry name" value="FBOX"/>
    <property type="match status" value="1"/>
</dbReference>
<comment type="caution">
    <text evidence="2">The sequence shown here is derived from an EMBL/GenBank/DDBJ whole genome shotgun (WGS) entry which is preliminary data.</text>
</comment>
<dbReference type="NCBIfam" id="TIGR01640">
    <property type="entry name" value="F_box_assoc_1"/>
    <property type="match status" value="1"/>
</dbReference>
<dbReference type="InterPro" id="IPR050796">
    <property type="entry name" value="SCF_F-box_component"/>
</dbReference>